<evidence type="ECO:0000256" key="2">
    <source>
        <dbReference type="SAM" id="SignalP"/>
    </source>
</evidence>
<sequence length="153" mass="16977">MVKLAYVDSVVILVFLLNSTLGQQCDITTVVNKQCSPTETCIPTKDPKYGLCQCLPGFVRVNNSHCENVTKSNDLSIPKSSSLIDEDADNGSGHVVAGILIPLFLITIVICGVYFSRKYHVMGYIRSKLYQRNSNYDEVMIGQDLDDDDPPLR</sequence>
<dbReference type="InterPro" id="IPR000742">
    <property type="entry name" value="EGF"/>
</dbReference>
<keyword evidence="1" id="KW-1133">Transmembrane helix</keyword>
<feature type="signal peptide" evidence="2">
    <location>
        <begin position="1"/>
        <end position="22"/>
    </location>
</feature>
<feature type="chain" id="PRO_5035463749" description="EGF-like domain-containing protein" evidence="2">
    <location>
        <begin position="23"/>
        <end position="153"/>
    </location>
</feature>
<dbReference type="Proteomes" id="UP000801492">
    <property type="component" value="Unassembled WGS sequence"/>
</dbReference>
<evidence type="ECO:0000313" key="5">
    <source>
        <dbReference type="Proteomes" id="UP000801492"/>
    </source>
</evidence>
<gene>
    <name evidence="4" type="ORF">ILUMI_20793</name>
</gene>
<feature type="domain" description="EGF-like" evidence="3">
    <location>
        <begin position="52"/>
        <end position="66"/>
    </location>
</feature>
<evidence type="ECO:0000259" key="3">
    <source>
        <dbReference type="PROSITE" id="PS01186"/>
    </source>
</evidence>
<dbReference type="AlphaFoldDB" id="A0A8K0CDG9"/>
<keyword evidence="2" id="KW-0732">Signal</keyword>
<keyword evidence="1" id="KW-0812">Transmembrane</keyword>
<keyword evidence="5" id="KW-1185">Reference proteome</keyword>
<accession>A0A8K0CDG9</accession>
<proteinExistence type="predicted"/>
<keyword evidence="1" id="KW-0472">Membrane</keyword>
<comment type="caution">
    <text evidence="4">The sequence shown here is derived from an EMBL/GenBank/DDBJ whole genome shotgun (WGS) entry which is preliminary data.</text>
</comment>
<evidence type="ECO:0000313" key="4">
    <source>
        <dbReference type="EMBL" id="KAF2885395.1"/>
    </source>
</evidence>
<reference evidence="4" key="1">
    <citation type="submission" date="2019-08" db="EMBL/GenBank/DDBJ databases">
        <title>The genome of the North American firefly Photinus pyralis.</title>
        <authorList>
            <consortium name="Photinus pyralis genome working group"/>
            <person name="Fallon T.R."/>
            <person name="Sander Lower S.E."/>
            <person name="Weng J.-K."/>
        </authorList>
    </citation>
    <scope>NUCLEOTIDE SEQUENCE</scope>
    <source>
        <strain evidence="4">TRF0915ILg1</strain>
        <tissue evidence="4">Whole body</tissue>
    </source>
</reference>
<dbReference type="OrthoDB" id="8190638at2759"/>
<dbReference type="EMBL" id="VTPC01089961">
    <property type="protein sequence ID" value="KAF2885395.1"/>
    <property type="molecule type" value="Genomic_DNA"/>
</dbReference>
<protein>
    <recommendedName>
        <fullName evidence="3">EGF-like domain-containing protein</fullName>
    </recommendedName>
</protein>
<feature type="transmembrane region" description="Helical" evidence="1">
    <location>
        <begin position="95"/>
        <end position="116"/>
    </location>
</feature>
<name>A0A8K0CDG9_IGNLU</name>
<organism evidence="4 5">
    <name type="scientific">Ignelater luminosus</name>
    <name type="common">Cucubano</name>
    <name type="synonym">Pyrophorus luminosus</name>
    <dbReference type="NCBI Taxonomy" id="2038154"/>
    <lineage>
        <taxon>Eukaryota</taxon>
        <taxon>Metazoa</taxon>
        <taxon>Ecdysozoa</taxon>
        <taxon>Arthropoda</taxon>
        <taxon>Hexapoda</taxon>
        <taxon>Insecta</taxon>
        <taxon>Pterygota</taxon>
        <taxon>Neoptera</taxon>
        <taxon>Endopterygota</taxon>
        <taxon>Coleoptera</taxon>
        <taxon>Polyphaga</taxon>
        <taxon>Elateriformia</taxon>
        <taxon>Elateroidea</taxon>
        <taxon>Elateridae</taxon>
        <taxon>Agrypninae</taxon>
        <taxon>Pyrophorini</taxon>
        <taxon>Ignelater</taxon>
    </lineage>
</organism>
<evidence type="ECO:0000256" key="1">
    <source>
        <dbReference type="SAM" id="Phobius"/>
    </source>
</evidence>
<dbReference type="PROSITE" id="PS01186">
    <property type="entry name" value="EGF_2"/>
    <property type="match status" value="1"/>
</dbReference>